<comment type="caution">
    <text evidence="2">The sequence shown here is derived from an EMBL/GenBank/DDBJ whole genome shotgun (WGS) entry which is preliminary data.</text>
</comment>
<gene>
    <name evidence="2" type="ORF">EJ377_06475</name>
</gene>
<evidence type="ECO:0000256" key="1">
    <source>
        <dbReference type="SAM" id="SignalP"/>
    </source>
</evidence>
<reference evidence="2 3" key="1">
    <citation type="submission" date="2018-12" db="EMBL/GenBank/DDBJ databases">
        <title>Draft Genome Sequence of Chryseobacterium arthrosphaerae strain ED882-96 Isolated from the Blood of a Patient with Liver Cirrhosis in Taiwan.</title>
        <authorList>
            <person name="Lin J.-N."/>
            <person name="Lai C.-H."/>
            <person name="Yang C.-H."/>
            <person name="Huang Y.-H."/>
        </authorList>
    </citation>
    <scope>NUCLEOTIDE SEQUENCE [LARGE SCALE GENOMIC DNA]</scope>
    <source>
        <strain evidence="2 3">ED882-96</strain>
    </source>
</reference>
<evidence type="ECO:0000313" key="3">
    <source>
        <dbReference type="Proteomes" id="UP000276953"/>
    </source>
</evidence>
<evidence type="ECO:0000313" key="2">
    <source>
        <dbReference type="EMBL" id="RTZ49841.1"/>
    </source>
</evidence>
<dbReference type="Pfam" id="PF13715">
    <property type="entry name" value="CarbopepD_reg_2"/>
    <property type="match status" value="1"/>
</dbReference>
<evidence type="ECO:0008006" key="4">
    <source>
        <dbReference type="Google" id="ProtNLM"/>
    </source>
</evidence>
<dbReference type="Proteomes" id="UP000276953">
    <property type="component" value="Unassembled WGS sequence"/>
</dbReference>
<sequence length="130" mass="14760">MKKRNTLFFLCAASVLDAQVISGTIISKNENQPVPYVKIGVAKKTTGTISDGKGNFSIDLTSLDPGQKVKIEVPGYDLYEETVENFKKHDQQKIFLTERTKNIKEIAIRPKKLVDKTGRKHENKKCYVFR</sequence>
<dbReference type="Gene3D" id="2.60.40.1120">
    <property type="entry name" value="Carboxypeptidase-like, regulatory domain"/>
    <property type="match status" value="1"/>
</dbReference>
<feature type="signal peptide" evidence="1">
    <location>
        <begin position="1"/>
        <end position="18"/>
    </location>
</feature>
<protein>
    <recommendedName>
        <fullName evidence="4">Carboxypeptidase-like regulatory domain-containing protein</fullName>
    </recommendedName>
</protein>
<organism evidence="2 3">
    <name type="scientific">Chryseobacterium arthrosphaerae</name>
    <dbReference type="NCBI Taxonomy" id="651561"/>
    <lineage>
        <taxon>Bacteria</taxon>
        <taxon>Pseudomonadati</taxon>
        <taxon>Bacteroidota</taxon>
        <taxon>Flavobacteriia</taxon>
        <taxon>Flavobacteriales</taxon>
        <taxon>Weeksellaceae</taxon>
        <taxon>Chryseobacterium group</taxon>
        <taxon>Chryseobacterium</taxon>
    </lineage>
</organism>
<dbReference type="SUPFAM" id="SSF49464">
    <property type="entry name" value="Carboxypeptidase regulatory domain-like"/>
    <property type="match status" value="1"/>
</dbReference>
<proteinExistence type="predicted"/>
<accession>A0A432DZS8</accession>
<dbReference type="InterPro" id="IPR008969">
    <property type="entry name" value="CarboxyPept-like_regulatory"/>
</dbReference>
<name>A0A432DZS8_9FLAO</name>
<dbReference type="EMBL" id="RYFC01000001">
    <property type="protein sequence ID" value="RTZ49841.1"/>
    <property type="molecule type" value="Genomic_DNA"/>
</dbReference>
<feature type="chain" id="PRO_5019246265" description="Carboxypeptidase-like regulatory domain-containing protein" evidence="1">
    <location>
        <begin position="19"/>
        <end position="130"/>
    </location>
</feature>
<dbReference type="AlphaFoldDB" id="A0A432DZS8"/>
<keyword evidence="1" id="KW-0732">Signal</keyword>